<dbReference type="EMBL" id="JAHRHJ020000002">
    <property type="protein sequence ID" value="KAH9326895.1"/>
    <property type="molecule type" value="Genomic_DNA"/>
</dbReference>
<dbReference type="Gene3D" id="2.60.40.380">
    <property type="entry name" value="Purple acid phosphatase-like, N-terminal"/>
    <property type="match status" value="1"/>
</dbReference>
<keyword evidence="4" id="KW-1185">Reference proteome</keyword>
<proteinExistence type="predicted"/>
<gene>
    <name evidence="3" type="ORF">KI387_007073</name>
</gene>
<name>A0AA38GUY3_TAXCH</name>
<organism evidence="3 4">
    <name type="scientific">Taxus chinensis</name>
    <name type="common">Chinese yew</name>
    <name type="synonym">Taxus wallichiana var. chinensis</name>
    <dbReference type="NCBI Taxonomy" id="29808"/>
    <lineage>
        <taxon>Eukaryota</taxon>
        <taxon>Viridiplantae</taxon>
        <taxon>Streptophyta</taxon>
        <taxon>Embryophyta</taxon>
        <taxon>Tracheophyta</taxon>
        <taxon>Spermatophyta</taxon>
        <taxon>Pinopsida</taxon>
        <taxon>Pinidae</taxon>
        <taxon>Conifers II</taxon>
        <taxon>Cupressales</taxon>
        <taxon>Taxaceae</taxon>
        <taxon>Taxus</taxon>
    </lineage>
</organism>
<dbReference type="OMA" id="EKSMYNY"/>
<dbReference type="PANTHER" id="PTHR22953">
    <property type="entry name" value="ACID PHOSPHATASE RELATED"/>
    <property type="match status" value="1"/>
</dbReference>
<evidence type="ECO:0000259" key="2">
    <source>
        <dbReference type="Pfam" id="PF16656"/>
    </source>
</evidence>
<sequence>VHITQGDHVGKGVIISWVTPSEPGSNSVLYGTEKSMYNYSANGIVTSYKYYNYTSGYIHHCTLKKLK</sequence>
<comment type="caution">
    <text evidence="3">The sequence shown here is derived from an EMBL/GenBank/DDBJ whole genome shotgun (WGS) entry which is preliminary data.</text>
</comment>
<dbReference type="InterPro" id="IPR039331">
    <property type="entry name" value="PAPs-like"/>
</dbReference>
<reference evidence="3 4" key="1">
    <citation type="journal article" date="2021" name="Nat. Plants">
        <title>The Taxus genome provides insights into paclitaxel biosynthesis.</title>
        <authorList>
            <person name="Xiong X."/>
            <person name="Gou J."/>
            <person name="Liao Q."/>
            <person name="Li Y."/>
            <person name="Zhou Q."/>
            <person name="Bi G."/>
            <person name="Li C."/>
            <person name="Du R."/>
            <person name="Wang X."/>
            <person name="Sun T."/>
            <person name="Guo L."/>
            <person name="Liang H."/>
            <person name="Lu P."/>
            <person name="Wu Y."/>
            <person name="Zhang Z."/>
            <person name="Ro D.K."/>
            <person name="Shang Y."/>
            <person name="Huang S."/>
            <person name="Yan J."/>
        </authorList>
    </citation>
    <scope>NUCLEOTIDE SEQUENCE [LARGE SCALE GENOMIC DNA]</scope>
    <source>
        <strain evidence="3">Ta-2019</strain>
    </source>
</reference>
<dbReference type="GO" id="GO:0046872">
    <property type="term" value="F:metal ion binding"/>
    <property type="evidence" value="ECO:0007669"/>
    <property type="project" value="InterPro"/>
</dbReference>
<feature type="domain" description="Purple acid phosphatase N-terminal" evidence="2">
    <location>
        <begin position="1"/>
        <end position="67"/>
    </location>
</feature>
<dbReference type="Proteomes" id="UP000824469">
    <property type="component" value="Unassembled WGS sequence"/>
</dbReference>
<dbReference type="Pfam" id="PF16656">
    <property type="entry name" value="Pur_ac_phosph_N"/>
    <property type="match status" value="1"/>
</dbReference>
<dbReference type="PANTHER" id="PTHR22953:SF86">
    <property type="entry name" value="PURPLE ACID PHOSPHATASE 10"/>
    <property type="match status" value="1"/>
</dbReference>
<dbReference type="AlphaFoldDB" id="A0AA38GUY3"/>
<protein>
    <recommendedName>
        <fullName evidence="2">Purple acid phosphatase N-terminal domain-containing protein</fullName>
    </recommendedName>
</protein>
<evidence type="ECO:0000313" key="3">
    <source>
        <dbReference type="EMBL" id="KAH9326895.1"/>
    </source>
</evidence>
<keyword evidence="1" id="KW-0732">Signal</keyword>
<dbReference type="InterPro" id="IPR008963">
    <property type="entry name" value="Purple_acid_Pase-like_N"/>
</dbReference>
<feature type="non-terminal residue" evidence="3">
    <location>
        <position position="1"/>
    </location>
</feature>
<dbReference type="GO" id="GO:0003993">
    <property type="term" value="F:acid phosphatase activity"/>
    <property type="evidence" value="ECO:0007669"/>
    <property type="project" value="InterPro"/>
</dbReference>
<feature type="non-terminal residue" evidence="3">
    <location>
        <position position="67"/>
    </location>
</feature>
<accession>A0AA38GUY3</accession>
<evidence type="ECO:0000256" key="1">
    <source>
        <dbReference type="ARBA" id="ARBA00022729"/>
    </source>
</evidence>
<evidence type="ECO:0000313" key="4">
    <source>
        <dbReference type="Proteomes" id="UP000824469"/>
    </source>
</evidence>
<dbReference type="SUPFAM" id="SSF49363">
    <property type="entry name" value="Purple acid phosphatase, N-terminal domain"/>
    <property type="match status" value="1"/>
</dbReference>
<dbReference type="InterPro" id="IPR015914">
    <property type="entry name" value="PAPs_N"/>
</dbReference>